<evidence type="ECO:0000256" key="1">
    <source>
        <dbReference type="ARBA" id="ARBA00022723"/>
    </source>
</evidence>
<organism evidence="7 8">
    <name type="scientific">Cyberlindnera jadinii (strain ATCC 18201 / CBS 1600 / BCRC 20928 / JCM 3617 / NBRC 0987 / NRRL Y-1542)</name>
    <name type="common">Torula yeast</name>
    <name type="synonym">Candida utilis</name>
    <dbReference type="NCBI Taxonomy" id="983966"/>
    <lineage>
        <taxon>Eukaryota</taxon>
        <taxon>Fungi</taxon>
        <taxon>Dikarya</taxon>
        <taxon>Ascomycota</taxon>
        <taxon>Saccharomycotina</taxon>
        <taxon>Saccharomycetes</taxon>
        <taxon>Phaffomycetales</taxon>
        <taxon>Phaffomycetaceae</taxon>
        <taxon>Cyberlindnera</taxon>
    </lineage>
</organism>
<feature type="domain" description="C2H2-type" evidence="6">
    <location>
        <begin position="270"/>
        <end position="297"/>
    </location>
</feature>
<dbReference type="Pfam" id="PF00096">
    <property type="entry name" value="zf-C2H2"/>
    <property type="match status" value="1"/>
</dbReference>
<evidence type="ECO:0000256" key="3">
    <source>
        <dbReference type="ARBA" id="ARBA00022833"/>
    </source>
</evidence>
<accession>A0A1E4SAD7</accession>
<dbReference type="OMA" id="HICELCH"/>
<evidence type="ECO:0000256" key="4">
    <source>
        <dbReference type="PROSITE-ProRule" id="PRU00042"/>
    </source>
</evidence>
<name>A0A1E4SAD7_CYBJN</name>
<dbReference type="AlphaFoldDB" id="A0A1E4SAD7"/>
<feature type="domain" description="C2H2-type" evidence="6">
    <location>
        <begin position="298"/>
        <end position="325"/>
    </location>
</feature>
<dbReference type="OrthoDB" id="3980931at2759"/>
<dbReference type="GeneID" id="30988566"/>
<dbReference type="SUPFAM" id="SSF57667">
    <property type="entry name" value="beta-beta-alpha zinc fingers"/>
    <property type="match status" value="1"/>
</dbReference>
<keyword evidence="3" id="KW-0862">Zinc</keyword>
<dbReference type="GO" id="GO:0000981">
    <property type="term" value="F:DNA-binding transcription factor activity, RNA polymerase II-specific"/>
    <property type="evidence" value="ECO:0007669"/>
    <property type="project" value="TreeGrafter"/>
</dbReference>
<protein>
    <recommendedName>
        <fullName evidence="6">C2H2-type domain-containing protein</fullName>
    </recommendedName>
</protein>
<dbReference type="SMART" id="SM00355">
    <property type="entry name" value="ZnF_C2H2"/>
    <property type="match status" value="2"/>
</dbReference>
<dbReference type="InterPro" id="IPR036236">
    <property type="entry name" value="Znf_C2H2_sf"/>
</dbReference>
<dbReference type="PROSITE" id="PS00028">
    <property type="entry name" value="ZINC_FINGER_C2H2_1"/>
    <property type="match status" value="2"/>
</dbReference>
<dbReference type="EMBL" id="KV453925">
    <property type="protein sequence ID" value="ODV76436.1"/>
    <property type="molecule type" value="Genomic_DNA"/>
</dbReference>
<keyword evidence="2 4" id="KW-0863">Zinc-finger</keyword>
<dbReference type="STRING" id="983966.A0A1E4SAD7"/>
<reference evidence="7 8" key="1">
    <citation type="journal article" date="2016" name="Proc. Natl. Acad. Sci. U.S.A.">
        <title>Comparative genomics of biotechnologically important yeasts.</title>
        <authorList>
            <person name="Riley R."/>
            <person name="Haridas S."/>
            <person name="Wolfe K.H."/>
            <person name="Lopes M.R."/>
            <person name="Hittinger C.T."/>
            <person name="Goeker M."/>
            <person name="Salamov A.A."/>
            <person name="Wisecaver J.H."/>
            <person name="Long T.M."/>
            <person name="Calvey C.H."/>
            <person name="Aerts A.L."/>
            <person name="Barry K.W."/>
            <person name="Choi C."/>
            <person name="Clum A."/>
            <person name="Coughlan A.Y."/>
            <person name="Deshpande S."/>
            <person name="Douglass A.P."/>
            <person name="Hanson S.J."/>
            <person name="Klenk H.-P."/>
            <person name="LaButti K.M."/>
            <person name="Lapidus A."/>
            <person name="Lindquist E.A."/>
            <person name="Lipzen A.M."/>
            <person name="Meier-Kolthoff J.P."/>
            <person name="Ohm R.A."/>
            <person name="Otillar R.P."/>
            <person name="Pangilinan J.L."/>
            <person name="Peng Y."/>
            <person name="Rokas A."/>
            <person name="Rosa C.A."/>
            <person name="Scheuner C."/>
            <person name="Sibirny A.A."/>
            <person name="Slot J.C."/>
            <person name="Stielow J.B."/>
            <person name="Sun H."/>
            <person name="Kurtzman C.P."/>
            <person name="Blackwell M."/>
            <person name="Grigoriev I.V."/>
            <person name="Jeffries T.W."/>
        </authorList>
    </citation>
    <scope>NUCLEOTIDE SEQUENCE [LARGE SCALE GENOMIC DNA]</scope>
    <source>
        <strain evidence="8">ATCC 18201 / CBS 1600 / BCRC 20928 / JCM 3617 / NBRC 0987 / NRRL Y-1542</strain>
    </source>
</reference>
<dbReference type="PANTHER" id="PTHR23235:SF120">
    <property type="entry name" value="KRUPPEL-LIKE FACTOR 15"/>
    <property type="match status" value="1"/>
</dbReference>
<feature type="region of interest" description="Disordered" evidence="5">
    <location>
        <begin position="232"/>
        <end position="258"/>
    </location>
</feature>
<dbReference type="FunFam" id="3.30.160.60:FF:000065">
    <property type="entry name" value="B-cell CLL/lymphoma 6, member B"/>
    <property type="match status" value="1"/>
</dbReference>
<dbReference type="RefSeq" id="XP_020073475.1">
    <property type="nucleotide sequence ID" value="XM_020214170.1"/>
</dbReference>
<dbReference type="GO" id="GO:0000978">
    <property type="term" value="F:RNA polymerase II cis-regulatory region sequence-specific DNA binding"/>
    <property type="evidence" value="ECO:0007669"/>
    <property type="project" value="TreeGrafter"/>
</dbReference>
<evidence type="ECO:0000256" key="2">
    <source>
        <dbReference type="ARBA" id="ARBA00022771"/>
    </source>
</evidence>
<dbReference type="Proteomes" id="UP000094389">
    <property type="component" value="Unassembled WGS sequence"/>
</dbReference>
<evidence type="ECO:0000313" key="8">
    <source>
        <dbReference type="Proteomes" id="UP000094389"/>
    </source>
</evidence>
<evidence type="ECO:0000313" key="7">
    <source>
        <dbReference type="EMBL" id="ODV76436.1"/>
    </source>
</evidence>
<feature type="compositionally biased region" description="Basic and acidic residues" evidence="5">
    <location>
        <begin position="241"/>
        <end position="258"/>
    </location>
</feature>
<evidence type="ECO:0000259" key="6">
    <source>
        <dbReference type="PROSITE" id="PS50157"/>
    </source>
</evidence>
<dbReference type="Gene3D" id="3.30.160.60">
    <property type="entry name" value="Classic Zinc Finger"/>
    <property type="match status" value="3"/>
</dbReference>
<gene>
    <name evidence="7" type="ORF">CYBJADRAFT_165719</name>
</gene>
<evidence type="ECO:0000256" key="5">
    <source>
        <dbReference type="SAM" id="MobiDB-lite"/>
    </source>
</evidence>
<sequence length="408" mass="46524">MYYNSRCRELHTFPDNIKKRFPLFFSKHGPRLTLNATTQRSLIISLSNSNFRYPARMTSLYNQPSSFTSFSHTQMADHVDTNHLSQGGDTYYYYTQLGNPNLNDERARTIALQSHMFSQSYTTPPMDMQLSNPQYGLIDTQQVPMPMSSPTVALNNGQYDNGITSTYYYGARQELPFNYNSAVSNPWLQHPASNINMVDSASSLQSQISQHSLIIPESSQLSYSNMEFSVTSNTTSTSRSSIDRVSKPEGTRKKRVSKDGKACKKAEEIYKCEFCQKTFTKKYSLNSHRKTHSTAKPFQCSHCERSFARNHDRRRHEFLHQGIKRFQCGGVLKDGVTQWGCGKRFTRADGLGRHFRTDVGCQCIRPLMAEARDAEETPLLYVGARPLAVSRSTEDEVVEKILKKLTQK</sequence>
<dbReference type="GO" id="GO:0008270">
    <property type="term" value="F:zinc ion binding"/>
    <property type="evidence" value="ECO:0007669"/>
    <property type="project" value="UniProtKB-KW"/>
</dbReference>
<dbReference type="InterPro" id="IPR013087">
    <property type="entry name" value="Znf_C2H2_type"/>
</dbReference>
<dbReference type="PANTHER" id="PTHR23235">
    <property type="entry name" value="KRUEPPEL-LIKE TRANSCRIPTION FACTOR"/>
    <property type="match status" value="1"/>
</dbReference>
<keyword evidence="8" id="KW-1185">Reference proteome</keyword>
<dbReference type="PROSITE" id="PS50157">
    <property type="entry name" value="ZINC_FINGER_C2H2_2"/>
    <property type="match status" value="2"/>
</dbReference>
<proteinExistence type="predicted"/>
<keyword evidence="1" id="KW-0479">Metal-binding</keyword>